<feature type="domain" description="Peptidase S9 prolyl oligopeptidase catalytic" evidence="4">
    <location>
        <begin position="470"/>
        <end position="677"/>
    </location>
</feature>
<evidence type="ECO:0000259" key="4">
    <source>
        <dbReference type="Pfam" id="PF00326"/>
    </source>
</evidence>
<dbReference type="InterPro" id="IPR002469">
    <property type="entry name" value="Peptidase_S9B_N"/>
</dbReference>
<feature type="signal peptide" evidence="3">
    <location>
        <begin position="1"/>
        <end position="22"/>
    </location>
</feature>
<dbReference type="Pfam" id="PF00326">
    <property type="entry name" value="Peptidase_S9"/>
    <property type="match status" value="1"/>
</dbReference>
<dbReference type="InterPro" id="IPR011042">
    <property type="entry name" value="6-blade_b-propeller_TolB-like"/>
</dbReference>
<dbReference type="SUPFAM" id="SSF82171">
    <property type="entry name" value="DPP6 N-terminal domain-like"/>
    <property type="match status" value="1"/>
</dbReference>
<keyword evidence="1" id="KW-0378">Hydrolase</keyword>
<dbReference type="EMBL" id="PNCG01000010">
    <property type="protein sequence ID" value="TMP86923.1"/>
    <property type="molecule type" value="Genomic_DNA"/>
</dbReference>
<feature type="chain" id="PRO_5024347469" evidence="3">
    <location>
        <begin position="23"/>
        <end position="684"/>
    </location>
</feature>
<dbReference type="GO" id="GO:0004252">
    <property type="term" value="F:serine-type endopeptidase activity"/>
    <property type="evidence" value="ECO:0007669"/>
    <property type="project" value="TreeGrafter"/>
</dbReference>
<organism evidence="6 7">
    <name type="scientific">Pseudoalteromonas ruthenica</name>
    <dbReference type="NCBI Taxonomy" id="151081"/>
    <lineage>
        <taxon>Bacteria</taxon>
        <taxon>Pseudomonadati</taxon>
        <taxon>Pseudomonadota</taxon>
        <taxon>Gammaproteobacteria</taxon>
        <taxon>Alteromonadales</taxon>
        <taxon>Pseudoalteromonadaceae</taxon>
        <taxon>Pseudoalteromonas</taxon>
    </lineage>
</organism>
<dbReference type="GO" id="GO:0006508">
    <property type="term" value="P:proteolysis"/>
    <property type="evidence" value="ECO:0007669"/>
    <property type="project" value="InterPro"/>
</dbReference>
<feature type="domain" description="Dipeptidylpeptidase IV N-terminal" evidence="5">
    <location>
        <begin position="194"/>
        <end position="286"/>
    </location>
</feature>
<dbReference type="Pfam" id="PF00930">
    <property type="entry name" value="DPPIV_N"/>
    <property type="match status" value="1"/>
</dbReference>
<evidence type="ECO:0000313" key="7">
    <source>
        <dbReference type="Proteomes" id="UP000305874"/>
    </source>
</evidence>
<reference evidence="6 7" key="1">
    <citation type="submission" date="2017-12" db="EMBL/GenBank/DDBJ databases">
        <authorList>
            <person name="Paulsen S."/>
            <person name="Gram L.K."/>
        </authorList>
    </citation>
    <scope>NUCLEOTIDE SEQUENCE [LARGE SCALE GENOMIC DNA]</scope>
    <source>
        <strain evidence="6 7">S2897</strain>
    </source>
</reference>
<sequence length="684" mass="75715">MKFTPLSWAMGLAIATSGIANAAQSTRHDVLALEDVFNLEYANQIDISDDGDTVYFVRNRMDIKSDRKFSNIWQVSTDNKQLQPVTSGVHQDFAPVLSPDGSRLAFISTRDGSAQLYVKWLNTGAVSKISNLTQSPSKPTWTPDGKSLVFSMFVPAKPNSPVSLPGKPEGAKWADPALFIDEVYYRADGAGYTKAGHNHLFRIAANGGNAVQLTSGDFDHGGSISFSDDGSTLYFSANRHSDHELKPINSEIYALELDTLSIRAITDRDGPDSQPQVSPNGRYLAYTGYDDKRTNYENTQLYIRDLESGETRSLTPDFDRAVAQIHWADDSRGLYFSYDSEGKTTIGYQPLRGEAKVITDKVGSVSFGRPYSGGDFDVSAEGDIAFTLADTQRPADVALTKRGEALRLTHLNEDALANKTLGKVEELWVKSSHDELDIQGWIVYPPHFDATKKYPLILEIHGGPVANYGPHFSAEAQLFAAQGNVVLYMNPRGSDSYGKDFAQTIHHNYPSNDYHDLMTGVDALVAKGFIDDTKLYVTGGSGGGVLTSWIVGHTDRFAAAVVAKPVINWFSFVLTADFYPFFADYWFPGKPWEHMQHYMERSPISYVGNVTTPTMLLTGEADYRTPISETEQFYQALQLQGVDTAMVRVPDASHGITKRPSNLMAKVAYILWWFEKHGEKQADK</sequence>
<keyword evidence="2" id="KW-0645">Protease</keyword>
<gene>
    <name evidence="6" type="ORF">CWC05_10620</name>
</gene>
<evidence type="ECO:0000259" key="5">
    <source>
        <dbReference type="Pfam" id="PF00930"/>
    </source>
</evidence>
<dbReference type="InterPro" id="IPR001375">
    <property type="entry name" value="Peptidase_S9_cat"/>
</dbReference>
<evidence type="ECO:0000256" key="1">
    <source>
        <dbReference type="ARBA" id="ARBA00022801"/>
    </source>
</evidence>
<evidence type="ECO:0000313" key="6">
    <source>
        <dbReference type="EMBL" id="TMP86923.1"/>
    </source>
</evidence>
<dbReference type="Gene3D" id="3.40.50.1820">
    <property type="entry name" value="alpha/beta hydrolase"/>
    <property type="match status" value="1"/>
</dbReference>
<dbReference type="InterPro" id="IPR029058">
    <property type="entry name" value="AB_hydrolase_fold"/>
</dbReference>
<comment type="caution">
    <text evidence="6">The sequence shown here is derived from an EMBL/GenBank/DDBJ whole genome shotgun (WGS) entry which is preliminary data.</text>
</comment>
<dbReference type="SUPFAM" id="SSF53474">
    <property type="entry name" value="alpha/beta-Hydrolases"/>
    <property type="match status" value="1"/>
</dbReference>
<keyword evidence="2" id="KW-0720">Serine protease</keyword>
<dbReference type="InterPro" id="IPR011659">
    <property type="entry name" value="WD40"/>
</dbReference>
<protein>
    <submittedName>
        <fullName evidence="6">Peptidase S9 family protein</fullName>
    </submittedName>
</protein>
<proteinExistence type="predicted"/>
<accession>A0A5S3Z3X1</accession>
<evidence type="ECO:0000256" key="2">
    <source>
        <dbReference type="ARBA" id="ARBA00022825"/>
    </source>
</evidence>
<dbReference type="PANTHER" id="PTHR42776">
    <property type="entry name" value="SERINE PEPTIDASE S9 FAMILY MEMBER"/>
    <property type="match status" value="1"/>
</dbReference>
<dbReference type="Gene3D" id="2.120.10.30">
    <property type="entry name" value="TolB, C-terminal domain"/>
    <property type="match status" value="2"/>
</dbReference>
<dbReference type="STRING" id="151081.TW72_06640"/>
<name>A0A5S3Z3X1_9GAMM</name>
<dbReference type="Pfam" id="PF07676">
    <property type="entry name" value="PD40"/>
    <property type="match status" value="2"/>
</dbReference>
<evidence type="ECO:0000256" key="3">
    <source>
        <dbReference type="SAM" id="SignalP"/>
    </source>
</evidence>
<dbReference type="AlphaFoldDB" id="A0A5S3Z3X1"/>
<dbReference type="PANTHER" id="PTHR42776:SF27">
    <property type="entry name" value="DIPEPTIDYL PEPTIDASE FAMILY MEMBER 6"/>
    <property type="match status" value="1"/>
</dbReference>
<dbReference type="Proteomes" id="UP000305874">
    <property type="component" value="Unassembled WGS sequence"/>
</dbReference>
<reference evidence="7" key="2">
    <citation type="submission" date="2019-06" db="EMBL/GenBank/DDBJ databases">
        <title>Co-occurence of chitin degradation, pigmentation and bioactivity in marine Pseudoalteromonas.</title>
        <authorList>
            <person name="Sonnenschein E.C."/>
            <person name="Bech P.K."/>
        </authorList>
    </citation>
    <scope>NUCLEOTIDE SEQUENCE [LARGE SCALE GENOMIC DNA]</scope>
    <source>
        <strain evidence="7">S2897</strain>
    </source>
</reference>
<keyword evidence="3" id="KW-0732">Signal</keyword>